<dbReference type="CDD" id="cd00042">
    <property type="entry name" value="CY"/>
    <property type="match status" value="1"/>
</dbReference>
<evidence type="ECO:0000313" key="7">
    <source>
        <dbReference type="Proteomes" id="UP001141253"/>
    </source>
</evidence>
<evidence type="ECO:0000256" key="3">
    <source>
        <dbReference type="RuleBase" id="RU362130"/>
    </source>
</evidence>
<feature type="domain" description="Cystatin" evidence="5">
    <location>
        <begin position="2"/>
        <end position="92"/>
    </location>
</feature>
<dbReference type="PANTHER" id="PTHR11413:SF123">
    <property type="entry name" value="CYSTEINE PROTEINASE INHIBITOR"/>
    <property type="match status" value="1"/>
</dbReference>
<comment type="caution">
    <text evidence="6">The sequence shown here is derived from an EMBL/GenBank/DDBJ whole genome shotgun (WGS) entry which is preliminary data.</text>
</comment>
<dbReference type="InterPro" id="IPR027214">
    <property type="entry name" value="Cystatin"/>
</dbReference>
<dbReference type="InterPro" id="IPR018073">
    <property type="entry name" value="Prot_inh_cystat_CS"/>
</dbReference>
<dbReference type="InterPro" id="IPR046350">
    <property type="entry name" value="Cystatin_sf"/>
</dbReference>
<dbReference type="SUPFAM" id="SSF54403">
    <property type="entry name" value="Cystatin/monellin"/>
    <property type="match status" value="2"/>
</dbReference>
<dbReference type="Gene3D" id="3.10.450.10">
    <property type="match status" value="2"/>
</dbReference>
<evidence type="ECO:0000256" key="4">
    <source>
        <dbReference type="SAM" id="MobiDB-lite"/>
    </source>
</evidence>
<dbReference type="Pfam" id="PF16845">
    <property type="entry name" value="SQAPI"/>
    <property type="match status" value="1"/>
</dbReference>
<evidence type="ECO:0000259" key="5">
    <source>
        <dbReference type="SMART" id="SM00043"/>
    </source>
</evidence>
<feature type="region of interest" description="Disordered" evidence="4">
    <location>
        <begin position="246"/>
        <end position="278"/>
    </location>
</feature>
<dbReference type="InterPro" id="IPR000010">
    <property type="entry name" value="Cystatin_dom"/>
</dbReference>
<comment type="similarity">
    <text evidence="3">Belongs to the cystatin family. Phytocystatin subfamily.</text>
</comment>
<keyword evidence="2 3" id="KW-0789">Thiol protease inhibitor</keyword>
<accession>A0ABQ9C3K0</accession>
<dbReference type="PANTHER" id="PTHR11413">
    <property type="entry name" value="CYSTATIN FAMILY MEMBER"/>
    <property type="match status" value="1"/>
</dbReference>
<sequence>MATLGGVHESEASQNSVEIDSLARFAVEEHNKKENAMLEFARVVKAKEQVVAGTMHHLTIEAIEAGKKNIYEAKVWVKPWLNFIELKEFKHAGDVPVFTSSDLGVLKDGHGPGWQSVPVHDPSVQDAANHALKSIQQSSNSLFPYNLQEIVHANAEVEDDSAKFDLLLKVKRGSAEEKLKEDKEKRGSSPICWSKKGARVERKMLALVDNRTPLGVMSSEDLLGEVRTRAKLNSTVRTQQSRLPCVKPATPARAPGWPASRAGHELSAGEPHPLGSQASATWMAPRHITCMGLVQSSLPSWDLKYKAVKG</sequence>
<keyword evidence="7" id="KW-1185">Reference proteome</keyword>
<protein>
    <recommendedName>
        <fullName evidence="3">Cysteine proteinase inhibitor</fullName>
    </recommendedName>
</protein>
<reference evidence="6" key="1">
    <citation type="submission" date="2022-10" db="EMBL/GenBank/DDBJ databases">
        <authorList>
            <person name="Hyden B.L."/>
            <person name="Feng K."/>
            <person name="Yates T."/>
            <person name="Jawdy S."/>
            <person name="Smart L.B."/>
            <person name="Muchero W."/>
        </authorList>
    </citation>
    <scope>NUCLEOTIDE SEQUENCE</scope>
    <source>
        <tissue evidence="6">Shoot tip</tissue>
    </source>
</reference>
<organism evidence="6 7">
    <name type="scientific">Salix suchowensis</name>
    <dbReference type="NCBI Taxonomy" id="1278906"/>
    <lineage>
        <taxon>Eukaryota</taxon>
        <taxon>Viridiplantae</taxon>
        <taxon>Streptophyta</taxon>
        <taxon>Embryophyta</taxon>
        <taxon>Tracheophyta</taxon>
        <taxon>Spermatophyta</taxon>
        <taxon>Magnoliopsida</taxon>
        <taxon>eudicotyledons</taxon>
        <taxon>Gunneridae</taxon>
        <taxon>Pentapetalae</taxon>
        <taxon>rosids</taxon>
        <taxon>fabids</taxon>
        <taxon>Malpighiales</taxon>
        <taxon>Salicaceae</taxon>
        <taxon>Saliceae</taxon>
        <taxon>Salix</taxon>
    </lineage>
</organism>
<dbReference type="Proteomes" id="UP001141253">
    <property type="component" value="Chromosome 1"/>
</dbReference>
<keyword evidence="1 3" id="KW-0646">Protease inhibitor</keyword>
<dbReference type="PROSITE" id="PS00287">
    <property type="entry name" value="CYSTATIN"/>
    <property type="match status" value="1"/>
</dbReference>
<evidence type="ECO:0000256" key="2">
    <source>
        <dbReference type="ARBA" id="ARBA00022704"/>
    </source>
</evidence>
<gene>
    <name evidence="6" type="ORF">OIU77_022420</name>
</gene>
<dbReference type="EMBL" id="JAPFFI010000005">
    <property type="protein sequence ID" value="KAJ6392937.1"/>
    <property type="molecule type" value="Genomic_DNA"/>
</dbReference>
<evidence type="ECO:0000256" key="1">
    <source>
        <dbReference type="ARBA" id="ARBA00022690"/>
    </source>
</evidence>
<evidence type="ECO:0000313" key="6">
    <source>
        <dbReference type="EMBL" id="KAJ6392937.1"/>
    </source>
</evidence>
<reference evidence="6" key="2">
    <citation type="journal article" date="2023" name="Int. J. Mol. Sci.">
        <title>De Novo Assembly and Annotation of 11 Diverse Shrub Willow (Salix) Genomes Reveals Novel Gene Organization in Sex-Linked Regions.</title>
        <authorList>
            <person name="Hyden B."/>
            <person name="Feng K."/>
            <person name="Yates T.B."/>
            <person name="Jawdy S."/>
            <person name="Cereghino C."/>
            <person name="Smart L.B."/>
            <person name="Muchero W."/>
        </authorList>
    </citation>
    <scope>NUCLEOTIDE SEQUENCE</scope>
    <source>
        <tissue evidence="6">Shoot tip</tissue>
    </source>
</reference>
<dbReference type="SMART" id="SM00043">
    <property type="entry name" value="CY"/>
    <property type="match status" value="1"/>
</dbReference>
<proteinExistence type="inferred from homology"/>
<name>A0ABQ9C3K0_9ROSI</name>